<evidence type="ECO:0000256" key="7">
    <source>
        <dbReference type="ARBA" id="ARBA00023242"/>
    </source>
</evidence>
<keyword evidence="6" id="KW-0862">Zinc</keyword>
<accession>A0A3D8T7L0</accession>
<keyword evidence="4" id="KW-0479">Metal-binding</keyword>
<evidence type="ECO:0000256" key="8">
    <source>
        <dbReference type="SAM" id="MobiDB-lite"/>
    </source>
</evidence>
<feature type="domain" description="MCM10 OB-fold" evidence="10">
    <location>
        <begin position="369"/>
        <end position="505"/>
    </location>
</feature>
<evidence type="ECO:0000259" key="10">
    <source>
        <dbReference type="Pfam" id="PF22379"/>
    </source>
</evidence>
<dbReference type="OrthoDB" id="273123at2759"/>
<comment type="similarity">
    <text evidence="2">Belongs to the MCM10 family.</text>
</comment>
<evidence type="ECO:0000256" key="2">
    <source>
        <dbReference type="ARBA" id="ARBA00009679"/>
    </source>
</evidence>
<comment type="subcellular location">
    <subcellularLocation>
        <location evidence="1">Nucleus</location>
    </subcellularLocation>
</comment>
<feature type="domain" description="Zinc finger Mcm10/DnaG-type" evidence="9">
    <location>
        <begin position="512"/>
        <end position="557"/>
    </location>
</feature>
<dbReference type="InterPro" id="IPR055065">
    <property type="entry name" value="OB_MCM10"/>
</dbReference>
<comment type="caution">
    <text evidence="11">The sequence shown here is derived from an EMBL/GenBank/DDBJ whole genome shotgun (WGS) entry which is preliminary data.</text>
</comment>
<proteinExistence type="inferred from homology"/>
<keyword evidence="3" id="KW-0235">DNA replication</keyword>
<feature type="region of interest" description="Disordered" evidence="8">
    <location>
        <begin position="297"/>
        <end position="364"/>
    </location>
</feature>
<dbReference type="GO" id="GO:0003688">
    <property type="term" value="F:DNA replication origin binding"/>
    <property type="evidence" value="ECO:0007669"/>
    <property type="project" value="TreeGrafter"/>
</dbReference>
<dbReference type="InterPro" id="IPR015408">
    <property type="entry name" value="Znf_Mcm10/DnaG"/>
</dbReference>
<feature type="compositionally biased region" description="Basic and acidic residues" evidence="8">
    <location>
        <begin position="26"/>
        <end position="35"/>
    </location>
</feature>
<dbReference type="FunFam" id="2.40.50.140:FF:000174">
    <property type="entry name" value="DNA replication licensing factor mcm10"/>
    <property type="match status" value="1"/>
</dbReference>
<gene>
    <name evidence="11" type="ORF">BP5796_00283</name>
</gene>
<name>A0A3D8T7L0_9HELO</name>
<feature type="compositionally biased region" description="Polar residues" evidence="8">
    <location>
        <begin position="206"/>
        <end position="228"/>
    </location>
</feature>
<dbReference type="AlphaFoldDB" id="A0A3D8T7L0"/>
<feature type="compositionally biased region" description="Basic and acidic residues" evidence="8">
    <location>
        <begin position="241"/>
        <end position="251"/>
    </location>
</feature>
<evidence type="ECO:0000313" key="12">
    <source>
        <dbReference type="Proteomes" id="UP000256328"/>
    </source>
</evidence>
<evidence type="ECO:0000256" key="3">
    <source>
        <dbReference type="ARBA" id="ARBA00022705"/>
    </source>
</evidence>
<feature type="compositionally biased region" description="Low complexity" evidence="8">
    <location>
        <begin position="117"/>
        <end position="127"/>
    </location>
</feature>
<evidence type="ECO:0000256" key="6">
    <source>
        <dbReference type="ARBA" id="ARBA00022833"/>
    </source>
</evidence>
<evidence type="ECO:0000313" key="11">
    <source>
        <dbReference type="EMBL" id="RDW94520.1"/>
    </source>
</evidence>
<feature type="region of interest" description="Disordered" evidence="8">
    <location>
        <begin position="666"/>
        <end position="689"/>
    </location>
</feature>
<dbReference type="GO" id="GO:0043596">
    <property type="term" value="C:nuclear replication fork"/>
    <property type="evidence" value="ECO:0007669"/>
    <property type="project" value="TreeGrafter"/>
</dbReference>
<feature type="compositionally biased region" description="Polar residues" evidence="8">
    <location>
        <begin position="302"/>
        <end position="352"/>
    </location>
</feature>
<dbReference type="GO" id="GO:0003697">
    <property type="term" value="F:single-stranded DNA binding"/>
    <property type="evidence" value="ECO:0007669"/>
    <property type="project" value="InterPro"/>
</dbReference>
<feature type="region of interest" description="Disordered" evidence="8">
    <location>
        <begin position="91"/>
        <end position="143"/>
    </location>
</feature>
<dbReference type="InterPro" id="IPR040184">
    <property type="entry name" value="Mcm10"/>
</dbReference>
<dbReference type="PANTHER" id="PTHR13454">
    <property type="entry name" value="PROTEIN MCM10 HOMOLOG"/>
    <property type="match status" value="1"/>
</dbReference>
<dbReference type="InterPro" id="IPR012340">
    <property type="entry name" value="NA-bd_OB-fold"/>
</dbReference>
<keyword evidence="12" id="KW-1185">Reference proteome</keyword>
<protein>
    <recommendedName>
        <fullName evidence="13">Zinc finger Mcm10/DnaG-type domain-containing protein</fullName>
    </recommendedName>
</protein>
<reference evidence="11 12" key="1">
    <citation type="journal article" date="2018" name="IMA Fungus">
        <title>IMA Genome-F 9: Draft genome sequence of Annulohypoxylon stygium, Aspergillus mulundensis, Berkeleyomyces basicola (syn. Thielaviopsis basicola), Ceratocystis smalleyi, two Cercospora beticola strains, Coleophoma cylindrospora, Fusarium fracticaudum, Phialophora cf. hyalina, and Morchella septimelata.</title>
        <authorList>
            <person name="Wingfield B.D."/>
            <person name="Bills G.F."/>
            <person name="Dong Y."/>
            <person name="Huang W."/>
            <person name="Nel W.J."/>
            <person name="Swalarsk-Parry B.S."/>
            <person name="Vaghefi N."/>
            <person name="Wilken P.M."/>
            <person name="An Z."/>
            <person name="de Beer Z.W."/>
            <person name="De Vos L."/>
            <person name="Chen L."/>
            <person name="Duong T.A."/>
            <person name="Gao Y."/>
            <person name="Hammerbacher A."/>
            <person name="Kikkert J.R."/>
            <person name="Li Y."/>
            <person name="Li H."/>
            <person name="Li K."/>
            <person name="Li Q."/>
            <person name="Liu X."/>
            <person name="Ma X."/>
            <person name="Naidoo K."/>
            <person name="Pethybridge S.J."/>
            <person name="Sun J."/>
            <person name="Steenkamp E.T."/>
            <person name="van der Nest M.A."/>
            <person name="van Wyk S."/>
            <person name="Wingfield M.J."/>
            <person name="Xiong C."/>
            <person name="Yue Q."/>
            <person name="Zhang X."/>
        </authorList>
    </citation>
    <scope>NUCLEOTIDE SEQUENCE [LARGE SCALE GENOMIC DNA]</scope>
    <source>
        <strain evidence="11 12">BP5796</strain>
    </source>
</reference>
<feature type="compositionally biased region" description="Acidic residues" evidence="8">
    <location>
        <begin position="777"/>
        <end position="790"/>
    </location>
</feature>
<dbReference type="GO" id="GO:0008270">
    <property type="term" value="F:zinc ion binding"/>
    <property type="evidence" value="ECO:0007669"/>
    <property type="project" value="UniProtKB-KW"/>
</dbReference>
<evidence type="ECO:0000256" key="5">
    <source>
        <dbReference type="ARBA" id="ARBA00022771"/>
    </source>
</evidence>
<evidence type="ECO:0000256" key="1">
    <source>
        <dbReference type="ARBA" id="ARBA00004123"/>
    </source>
</evidence>
<evidence type="ECO:0000259" key="9">
    <source>
        <dbReference type="Pfam" id="PF09329"/>
    </source>
</evidence>
<dbReference type="EMBL" id="PDLN01000001">
    <property type="protein sequence ID" value="RDW94520.1"/>
    <property type="molecule type" value="Genomic_DNA"/>
</dbReference>
<dbReference type="Gene3D" id="2.40.50.140">
    <property type="entry name" value="Nucleic acid-binding proteins"/>
    <property type="match status" value="1"/>
</dbReference>
<dbReference type="Pfam" id="PF22379">
    <property type="entry name" value="OB_MCM10"/>
    <property type="match status" value="1"/>
</dbReference>
<keyword evidence="7" id="KW-0539">Nucleus</keyword>
<dbReference type="Pfam" id="PF09329">
    <property type="entry name" value="zf-primase"/>
    <property type="match status" value="1"/>
</dbReference>
<feature type="compositionally biased region" description="Acidic residues" evidence="8">
    <location>
        <begin position="65"/>
        <end position="75"/>
    </location>
</feature>
<dbReference type="Proteomes" id="UP000256328">
    <property type="component" value="Unassembled WGS sequence"/>
</dbReference>
<sequence>MRPITVEGAYDVTRSPHEALLSTPGGRDRIRRLAERASPSPSPIKRSLSAASARKRTGSLPQEAPSEEDEDDEETLQLQLQEIQARLRLKKLQKKTRQGSEGVEGSEAGLMSKENLAASSRAQSRASVLGAAPQSRVQTQATVHVPVSPIKRARTEIEQRSPGRVLLGIDKGLRGCDVSLKRAPNLRRPTEGRPQDSLRLGGFLQRASSQVGNRSAASESSQSTNRPLSFSEKLASLRSQDVGREERETRRRNNRSLAFDIDQQQMEGYKQNATEIAAKPVQASQFTRDEVISSFDKPATGLSRSKTLPTLRSNLRSSSDMSDKTAISSTTSRPQSFSGEQEQLDNSATKTKVQPGEVTESEASEFEPYSSIHLSKRIIPHKVLTRTFTGKKTLLVPDLLRIVKGPDFSGPDIEEDMVVLAVIASKSEPKTHLNNGKNDQRGKYIVMSLTDLKWELDLFLFGTAFDKFYKVTPGTIIALLNPTIMPPPRGREATGKFSLTLNSSEDTVLEIGTARDLGYCKSIKKDGKACNSWIDKRHTEFCDYHVSETIKKTQSKRMEINTMNFGRSGNNGGRKFNSQDTTGYFERKRESELGKKTRYDRESHSQIFIGGRTTAKLLDDNDFLPDAFHRGSTKDERLTRTLMAREKERDLAEKLGRIGGGLGADYLRKKSTSSRHDQSSSQETVAEPVRDAASLGLLKGKEADLHLSPVKRKRATTASSASAVGWGSNLTKELGRMKNGESLRPVKKKTRFVTEKGIREAGRESFGGEIVQAASNDLDDDDDDDLDIVR</sequence>
<feature type="region of interest" description="Disordered" evidence="8">
    <location>
        <begin position="1"/>
        <end position="76"/>
    </location>
</feature>
<feature type="region of interest" description="Disordered" evidence="8">
    <location>
        <begin position="763"/>
        <end position="790"/>
    </location>
</feature>
<feature type="region of interest" description="Disordered" evidence="8">
    <location>
        <begin position="180"/>
        <end position="266"/>
    </location>
</feature>
<evidence type="ECO:0008006" key="13">
    <source>
        <dbReference type="Google" id="ProtNLM"/>
    </source>
</evidence>
<keyword evidence="5" id="KW-0863">Zinc-finger</keyword>
<evidence type="ECO:0000256" key="4">
    <source>
        <dbReference type="ARBA" id="ARBA00022723"/>
    </source>
</evidence>
<dbReference type="GO" id="GO:0006270">
    <property type="term" value="P:DNA replication initiation"/>
    <property type="evidence" value="ECO:0007669"/>
    <property type="project" value="InterPro"/>
</dbReference>
<dbReference type="PANTHER" id="PTHR13454:SF11">
    <property type="entry name" value="PROTEIN MCM10 HOMOLOG"/>
    <property type="match status" value="1"/>
</dbReference>
<organism evidence="11 12">
    <name type="scientific">Coleophoma crateriformis</name>
    <dbReference type="NCBI Taxonomy" id="565419"/>
    <lineage>
        <taxon>Eukaryota</taxon>
        <taxon>Fungi</taxon>
        <taxon>Dikarya</taxon>
        <taxon>Ascomycota</taxon>
        <taxon>Pezizomycotina</taxon>
        <taxon>Leotiomycetes</taxon>
        <taxon>Helotiales</taxon>
        <taxon>Dermateaceae</taxon>
        <taxon>Coleophoma</taxon>
    </lineage>
</organism>